<dbReference type="AlphaFoldDB" id="A0A495UR44"/>
<protein>
    <recommendedName>
        <fullName evidence="3">HicA-like toxin of HicAB toxin-antitoxin system</fullName>
    </recommendedName>
</protein>
<organism evidence="1 2">
    <name type="scientific">Thiocapsa rosea</name>
    <dbReference type="NCBI Taxonomy" id="69360"/>
    <lineage>
        <taxon>Bacteria</taxon>
        <taxon>Pseudomonadati</taxon>
        <taxon>Pseudomonadota</taxon>
        <taxon>Gammaproteobacteria</taxon>
        <taxon>Chromatiales</taxon>
        <taxon>Chromatiaceae</taxon>
        <taxon>Thiocapsa</taxon>
    </lineage>
</organism>
<keyword evidence="2" id="KW-1185">Reference proteome</keyword>
<evidence type="ECO:0000313" key="2">
    <source>
        <dbReference type="Proteomes" id="UP000274556"/>
    </source>
</evidence>
<dbReference type="OrthoDB" id="5776205at2"/>
<evidence type="ECO:0008006" key="3">
    <source>
        <dbReference type="Google" id="ProtNLM"/>
    </source>
</evidence>
<gene>
    <name evidence="1" type="ORF">BDD21_5379</name>
</gene>
<name>A0A495UR44_9GAMM</name>
<evidence type="ECO:0000313" key="1">
    <source>
        <dbReference type="EMBL" id="RKT37868.1"/>
    </source>
</evidence>
<sequence length="78" mass="9201">MMVSTNPDVRALVRWALKQYPWLCLEPGSKHWRLRSERSQDFTPIPVSPSEFKVVKQLRAQIRRLAQQGRGLIDSKRR</sequence>
<proteinExistence type="predicted"/>
<dbReference type="Proteomes" id="UP000274556">
    <property type="component" value="Unassembled WGS sequence"/>
</dbReference>
<dbReference type="RefSeq" id="WP_120800166.1">
    <property type="nucleotide sequence ID" value="NZ_RBXL01000002.1"/>
</dbReference>
<dbReference type="EMBL" id="RBXL01000002">
    <property type="protein sequence ID" value="RKT37868.1"/>
    <property type="molecule type" value="Genomic_DNA"/>
</dbReference>
<comment type="caution">
    <text evidence="1">The sequence shown here is derived from an EMBL/GenBank/DDBJ whole genome shotgun (WGS) entry which is preliminary data.</text>
</comment>
<accession>A0A495UR44</accession>
<reference evidence="1 2" key="1">
    <citation type="submission" date="2018-10" db="EMBL/GenBank/DDBJ databases">
        <title>Genomic Encyclopedia of Archaeal and Bacterial Type Strains, Phase II (KMG-II): from individual species to whole genera.</title>
        <authorList>
            <person name="Goeker M."/>
        </authorList>
    </citation>
    <scope>NUCLEOTIDE SEQUENCE [LARGE SCALE GENOMIC DNA]</scope>
    <source>
        <strain evidence="1 2">DSM 235</strain>
    </source>
</reference>